<dbReference type="InterPro" id="IPR042219">
    <property type="entry name" value="AAA_lid_11_sf"/>
</dbReference>
<dbReference type="Gene3D" id="1.20.920.20">
    <property type="match status" value="1"/>
</dbReference>
<dbReference type="FunFam" id="1.20.1270.280:FF:000004">
    <property type="entry name" value="Cytoplasmic dynein heavy chain 2"/>
    <property type="match status" value="1"/>
</dbReference>
<dbReference type="OrthoDB" id="14187at2759"/>
<feature type="domain" description="AAA+ ATPase" evidence="16">
    <location>
        <begin position="2155"/>
        <end position="2306"/>
    </location>
</feature>
<dbReference type="Gene3D" id="3.10.490.20">
    <property type="match status" value="1"/>
</dbReference>
<name>A0A8S1F8V2_9PELO</name>
<dbReference type="InterPro" id="IPR013602">
    <property type="entry name" value="Dynein_heavy_linker"/>
</dbReference>
<feature type="coiled-coil region" evidence="15">
    <location>
        <begin position="3345"/>
        <end position="3428"/>
    </location>
</feature>
<dbReference type="Pfam" id="PF03028">
    <property type="entry name" value="Dynein_heavy"/>
    <property type="match status" value="1"/>
</dbReference>
<dbReference type="SMART" id="SM00382">
    <property type="entry name" value="AAA"/>
    <property type="match status" value="4"/>
</dbReference>
<feature type="coiled-coil region" evidence="15">
    <location>
        <begin position="808"/>
        <end position="839"/>
    </location>
</feature>
<feature type="coiled-coil region" evidence="15">
    <location>
        <begin position="3144"/>
        <end position="3213"/>
    </location>
</feature>
<dbReference type="GO" id="GO:0072384">
    <property type="term" value="P:organelle transport along microtubule"/>
    <property type="evidence" value="ECO:0007669"/>
    <property type="project" value="UniProtKB-ARBA"/>
</dbReference>
<sequence>MDSGNETTIIQPSLKLAAEGDVKDYIVQNVSSLFALSATEVAALDMELQNHVKFLGEFISEADKNVLVVDRVVTREQGDQQQGAESGEESTATSFNVHDGLFVADRGMAAVFLKHRNAIEGDKTIASQVITFTINGGSACEMLHLMMSRFVNPYFKSFINQSGRGERDGDKLAPTVQKSFTEAEAALLHLQHNIDIPEINLVINPHIAAAIEKASKEGRRAKIEDLGDLVEDSTFLNSLQAGCNRWVKEIRKVTQLERDASSGTSLQEMTFWLNLERALQKILQKRESEEVTLTLEALKCGKRFHATVGFDSDTGLKQKLAVVADYNTLMKDFPLNELVSAADVPKLQQAILGIFVHLKKLRSTKYPLQRALRLVEAISRDLNSQLLKVLSSLRLMHIPIGEFNEIMSQCSALFGKWDDEYDKFIALLRDINKKKRDDPAKLSWKVNAVHKRLEQRLTQIAQFRKQHEQFRTVIERVLRPVGTPSSRIKDDFLMSESMDNEKSPDEQVDIAYEHLKNVEFLDVDSNAWELAYRKYEDQIGIVETAITSHLKCQLESSKNSNEMFSIFSRYNALFIRPRIRGAIYEYQTRLINRVKDDINQLQERFTKARGEKRVKIMQTSGIPPFSAKIIWIKQFERQLQLYMKRVEDVLGKQWENHVDGRQLKADGDNFKAKLNTQPMFDEWVEKVQAQNYQLPSKIMLVERVQVDGKVKLQLKVNYHPDSFMLYKEVTHLKLMGFRVPLRIVNATHQAYQMYPSATALIEAIRTFDAVNSALASVKGVDSLLASYKKDIQQQLLEGAALTWDSYKIEQYQLRLTETVNAYQEREEELLNVVRKLNADMNALKTCHYDHATFENLLSSIQKGVDQLSLGNYSNLTQWVNKLDKDIETILAVRVEEAIRIWTLVFSKSEEVEELRERQIALPQVKSVVVELCMTAQTLYISPSSQDTREKILEQFYYWLSMCTAQRRITGNRFQMGMNDVAEPETYKNVLNLMPDGLNSLNKAYDCVTGIMSDMEEYLAEWLNYQSLWILQAEQLFEMLGTNLSKWIKTLMELRKGRLVFDTLETRKAIFPVVIEYGKVQSKILFKYDCWHKEMLVKFGSVVAEEMQKFYNCVSKWRNTLETQSVDGGSTSDTIGLISFVQSLKKQTKIGQEAVDLYISSQRLLNQQRYQFPSNWLYSENVAGEWSAFVEILGLRDASIQTQMANLQSKFAQEDELVEKRTLETLTEWNKNKPVEGSQRPQDAMNVIMAFEAKLNKLTEERNKMRKARVALDLSDSAHAPSERDKLSVAAEELADMKEVWKALQPVYAGIDEAKEKAWLSVQPRKIRQSLDELMNQLKQLPVKCRTYKSYEHVKEMLHTYGKMNMLVAELKSEALKERHWNQMMKEMRVNWNLSDLTLGQVWDADILRHENTIKKILLVAQGEMALEEFLREMREYWQSYEVELVNYQNKTRLIKGWDDLFNKLKEHQNSLSAMKLSPYYKQFEESAQSWDEKLNKINAMFDVWIDVQRRWVYLEGLFSGSAEIATLLPFESSRFATITSDVLALMKKVAASPRILDVVNMQGAQRLLERLADMLAKIQKALGEYLERERSSFPRFYFVGDEDLLEIMGNSKDITRIQKHLKKMFAGITAIDINEEDRTITAFHSREGEKVDLVKVVATKDVRINDWLQALESEMKHSLARQLASSLAHFSKMDVETITPDSYIEWLDKYPTQVITLTAEIWWCDEMEKTLADGKGAENVEKSVSKTLELLADSVLREQPPIRRKKMEALITELVHKRDTCRKLLAMKIRAANDFGWLQCMRFYFDPKQVDPVRCCVVKMANAQFYYGFEYLGIQERLVRTPLTDRCYLTMTQALHSRLGGSPFGPAGTGKTESVKALGHQLGRFVLVFNCDETFDFQAMGRILVGLCQVGAWGCFDEFNRLEERMLSAVSQQIQTIQEAVRAGGDMSVDLVGKRLNVNQNIGIFITMNPGYSGRSNLPDNLKQLFRSLAMTQPDRQLIAQVMLFSQGFRTAETLANKIVPLFILCKEQLSAQCHYDFGLRALKYVLVSAGNIKRDKLDKVGSAALEDIAEQQMLIQSVCETLVPKLVNEDIALLFSLLSDVFPGIHYTPNQMAELRQQIASVCDEHLLVYSDMQGEMGSMWLDKVLQLYQITNLNHGLMLVGSSGSGKTMAWKVLLKALEKWENIEGVSHVIDAKAMSKDSLYGVMDPNTREWTDGLFTSIIRKIIDNVRGEADRRQWIIFDGDVDPEWVENLNSVLDDNKLLTLPNGERLSIPPNVRIIFEVADLQYATLATVSRCGMVWFSEEVVTSEMLFERYLAMVRRVPLDSETAVSFSSSNAPVNLIAEDAKPTRTIEIQRAAASAIQTHFSPDGLVPAALKYAVTELEHIMPPTPQRLLSSFFAMMSYSIRKMISHDEGLIDDSVEPEQIQNYMLRSMLTNMVWAFSGDGKWKSREMMSAFIRQTTTISLPPNNQACLIDYEVQLDGEWQPWLSKVPTMEIESHRVAAADLVVPTIDTVRHEMLLAAWLAEHKPLVLCGPPGSGKTMTLLAALRSQNEMDVVNVNFSSSTTPELLLRTFDHYCEYRRTPNGVVLAPVQMSQWLVIFCDEINLPSPDKYGTQRVISFLRQLVELNGFYRTSDHSWVTLERIQFVGACNPPTDPGRHPMTSRFLRHVPIVYVDYPGQTSLVQIYGTFNRAMLKMTPAVRSLADQLTGAMVDVYLASQEHFTQDDQPHYVYSPRELTRWVRGISEAITPLESLTAEQLVRLWAHEAIRLFQDRLVTEEERLWTDKLVDSTAEKYFGNACRLEDALQRPLLYSCWMSKNYVPVSREELQEYVSARLKGFYEEELDVKLVLFDQMLDHVLRIDRIYRQSQGHLLLIGTAGAGKTTLSRFVAWLNGLSVFQLKVHSKYTAADFDEDMRTVLRRAGCRNEKLCFIMDESNMLDTGFLERLNTLLANGEVPGLFEGDEHTTLMTQIKEGAQRQGLILDSHDELYKWFTQQVMRNLHVVFTMNPSGSGLRERASTSPALFNRCVLNWFGDWSDNALYQVGSELTRTMDMDRTDYEGSVRMVPSCELVPKEPTYRDAVVNTLVLAHKTVKKFNEVEQKKGHRVMAVTPRHFLDFIEQFMTLFHEKRSDLEEEKIHLNIGLNKISETEEQVKELQKSLHLKSKELEEKKEAANLKLKEMLADQQKAEEEKRLSEQLQKELAEQLSQMATKKTVVESDLAQVEPAVAEAQTAVQGIKKNQLVEVKSMSSPPVVVKLTLEAICILLGENVGTDWKAIRQVMMKEDFMSRILQFDTESITPSILKEMEKYIQNPDWEFEKVNRASVACGPMVKWARAQLLYSTMLHKVEPLRNELKRLEKEAAKKTEEGKVVDVRITELEGKIAKYKEEYAQLIGQAEKIKQDLSSVQEKVNRSTELLSSLRSERDRWSSGSAGFSQQMDSLVGDALMSAAFLAYAGYYDQMLRDEIFHKWFSHVCDAGVHFRHDLARIEYLSTVDDRLQWQLNSLPVDDLCTENAIMLHRFNRYPLIIDPSGQAIEYIMKQFADKNIQKTSFLDESFRKNLESALRFGNALLVQDVEAYDPILNPVLNREVKRAGGRVLITIGDQDIDLSPSFQIFMITRDSTVEFSPDICSRVTFVNFTVTSSSLASQCLNQVLRSERPDVDKKRSDLLKLQGEFAVRLRHLEKALLAALNESKGKILDDNSVIETLEKLKTEAAEVAQKSAETDKVMAEVDAVSAQYQRLANACSHIYHTLQQLNEIHFLYHYSLDFLVEIFTYVLKSPELAQISDYAKRLRIITANLFQTVYRRVSRGMLHTDKVLLALLLMRIHIRSNPAHPAYEQHFDVLLGRSDLVAKSDEAEAVIPTGIDFIPVENQKALNKLRKVDGFENVFGLVKNLEAQIVPWMNNDNPESNVPVLWSDSEGKLTPLCISMNELLVIHALRPDRLLASAHRVVSAAFDDNFMQQDKVVDILSIVDGEVSPSEPVLLCSATGYDASGRIEDLAVETNRQITSIAIGSAEGFSQADSALGTATKSGRWVLLKNVHLAPSWLAQLEKRLHSMKPHAQFRLFLTAEIHPKLPSSILRASRVVVFEPATGLKANLLRSLSSIPAQRLTKAPMERSRLYLLVCWLHALVQERLRYTPLGWSTAYEFSDADLRVACDTLDAAVDAVAQGRPNVEPERLPWTTLRTLLSQCIYGGKIDNQFDQVLLDCVLTNLFTSKSFEQNHVLIAKYDGDTPLYTPNMSKKDQMVGWVEELKNEQLPAWLGLPNNAEKVLLTKRGESMLRNMLKVTDEELAFSQDGEEAAKPQWMAQLGELAKQWLHLLPKEIQKMRRTVENIKDPLFRFFEREVNLGAQLLKDIRRDLNEISAVCRGEQKQNNETRALAASLQKAEVPAGWKRYTVPRDVTVMDWMMDLNERIKQLIRISTSDNMKKEIIWLGGTFSPEAYVTATRQQVAQANTWSLEQLNLHIHIGKTDNTDVFRISGIDIRGAKSTNGNHLELCESVKSSCDCVEFSWKQESADGTRLPLYLYGDRRQLISPLAFQVSSATVFYQRGVALVANSSL</sequence>
<dbReference type="FunFam" id="3.10.490.20:FF:000004">
    <property type="entry name" value="Cytoplasmic dynein heavy chain 2"/>
    <property type="match status" value="1"/>
</dbReference>
<dbReference type="InterPro" id="IPR035699">
    <property type="entry name" value="AAA_6"/>
</dbReference>
<evidence type="ECO:0000256" key="6">
    <source>
        <dbReference type="ARBA" id="ARBA00022701"/>
    </source>
</evidence>
<gene>
    <name evidence="17" type="ORF">CBOVIS_LOCUS9911</name>
</gene>
<proteinExistence type="inferred from homology"/>
<dbReference type="GO" id="GO:0005874">
    <property type="term" value="C:microtubule"/>
    <property type="evidence" value="ECO:0007669"/>
    <property type="project" value="UniProtKB-KW"/>
</dbReference>
<dbReference type="Pfam" id="PF22597">
    <property type="entry name" value="DYN_lid"/>
    <property type="match status" value="1"/>
</dbReference>
<feature type="domain" description="AAA+ ATPase" evidence="16">
    <location>
        <begin position="1860"/>
        <end position="1995"/>
    </location>
</feature>
<dbReference type="Gene3D" id="3.40.50.300">
    <property type="entry name" value="P-loop containing nucleotide triphosphate hydrolases"/>
    <property type="match status" value="5"/>
</dbReference>
<feature type="coiled-coil region" evidence="15">
    <location>
        <begin position="584"/>
        <end position="652"/>
    </location>
</feature>
<dbReference type="GO" id="GO:0012505">
    <property type="term" value="C:endomembrane system"/>
    <property type="evidence" value="ECO:0007669"/>
    <property type="project" value="UniProtKB-ARBA"/>
</dbReference>
<dbReference type="GO" id="GO:0045505">
    <property type="term" value="F:dynein intermediate chain binding"/>
    <property type="evidence" value="ECO:0007669"/>
    <property type="project" value="InterPro"/>
</dbReference>
<dbReference type="FunFam" id="1.20.920.20:FF:000002">
    <property type="entry name" value="Cytoplasmic dynein 1 heavy chain"/>
    <property type="match status" value="1"/>
</dbReference>
<dbReference type="Gene3D" id="1.20.140.100">
    <property type="entry name" value="Dynein heavy chain, N-terminal domain 2"/>
    <property type="match status" value="1"/>
</dbReference>
<keyword evidence="8" id="KW-0547">Nucleotide-binding</keyword>
<dbReference type="FunFam" id="1.20.140.100:FF:000002">
    <property type="entry name" value="Cytoplasmic dynein heavy chain 1"/>
    <property type="match status" value="1"/>
</dbReference>
<dbReference type="Pfam" id="PF08385">
    <property type="entry name" value="DHC_N1"/>
    <property type="match status" value="1"/>
</dbReference>
<dbReference type="GO" id="GO:0005858">
    <property type="term" value="C:axonemal dynein complex"/>
    <property type="evidence" value="ECO:0007669"/>
    <property type="project" value="TreeGrafter"/>
</dbReference>
<dbReference type="GO" id="GO:0051642">
    <property type="term" value="P:centrosome localization"/>
    <property type="evidence" value="ECO:0007669"/>
    <property type="project" value="UniProtKB-ARBA"/>
</dbReference>
<evidence type="ECO:0000256" key="4">
    <source>
        <dbReference type="ARBA" id="ARBA00022197"/>
    </source>
</evidence>
<evidence type="ECO:0000256" key="2">
    <source>
        <dbReference type="ARBA" id="ARBA00008887"/>
    </source>
</evidence>
<dbReference type="InterPro" id="IPR004273">
    <property type="entry name" value="Dynein_heavy_D6_P-loop"/>
</dbReference>
<dbReference type="FunFam" id="1.10.8.720:FF:000003">
    <property type="entry name" value="Cytoplasmic dynein heavy chain 2"/>
    <property type="match status" value="1"/>
</dbReference>
<dbReference type="GO" id="GO:0050793">
    <property type="term" value="P:regulation of developmental process"/>
    <property type="evidence" value="ECO:0007669"/>
    <property type="project" value="UniProtKB-ARBA"/>
</dbReference>
<dbReference type="GO" id="GO:0008090">
    <property type="term" value="P:retrograde axonal transport"/>
    <property type="evidence" value="ECO:0007669"/>
    <property type="project" value="UniProtKB-ARBA"/>
</dbReference>
<dbReference type="Gene3D" id="1.10.8.710">
    <property type="match status" value="1"/>
</dbReference>
<dbReference type="InterPro" id="IPR027417">
    <property type="entry name" value="P-loop_NTPase"/>
</dbReference>
<dbReference type="FunFam" id="3.40.50.300:FF:000071">
    <property type="entry name" value="Cytoplasmic dynein heavy chain 1"/>
    <property type="match status" value="1"/>
</dbReference>
<keyword evidence="11 15" id="KW-0175">Coiled coil</keyword>
<dbReference type="Pfam" id="PF18199">
    <property type="entry name" value="Dynein_C"/>
    <property type="match status" value="1"/>
</dbReference>
<comment type="similarity">
    <text evidence="2">Belongs to the dynein heavy chain family.</text>
</comment>
<dbReference type="FunFam" id="1.10.472.130:FF:000002">
    <property type="entry name" value="Cytoplasmic dynein heavy chain 1"/>
    <property type="match status" value="1"/>
</dbReference>
<dbReference type="FunFam" id="1.20.920.30:FF:000001">
    <property type="entry name" value="Cytoplasmic dynein heavy chain 1"/>
    <property type="match status" value="1"/>
</dbReference>
<dbReference type="FunFam" id="1.10.8.710:FF:000005">
    <property type="entry name" value="Cytoplasmic dynein heavy chain 1"/>
    <property type="match status" value="1"/>
</dbReference>
<dbReference type="GO" id="GO:0051235">
    <property type="term" value="P:maintenance of location"/>
    <property type="evidence" value="ECO:0007669"/>
    <property type="project" value="UniProtKB-ARBA"/>
</dbReference>
<dbReference type="FunFam" id="3.40.50.300:FF:000122">
    <property type="entry name" value="Cytoplasmic dynein 1 heavy chain"/>
    <property type="match status" value="1"/>
</dbReference>
<comment type="subcellular location">
    <subcellularLocation>
        <location evidence="1">Cytoplasm</location>
        <location evidence="1">Cytoskeleton</location>
    </subcellularLocation>
</comment>
<dbReference type="InterPro" id="IPR024743">
    <property type="entry name" value="Dynein_HC_stalk"/>
</dbReference>
<dbReference type="Gene3D" id="1.10.8.720">
    <property type="entry name" value="Region D6 of dynein motor"/>
    <property type="match status" value="1"/>
</dbReference>
<dbReference type="PANTHER" id="PTHR46532">
    <property type="entry name" value="MALE FERTILITY FACTOR KL5"/>
    <property type="match status" value="1"/>
</dbReference>
<dbReference type="InterPro" id="IPR042228">
    <property type="entry name" value="Dynein_linker_3"/>
</dbReference>
<dbReference type="Pfam" id="PF18198">
    <property type="entry name" value="AAA_lid_11"/>
    <property type="match status" value="1"/>
</dbReference>
<evidence type="ECO:0000256" key="15">
    <source>
        <dbReference type="SAM" id="Coils"/>
    </source>
</evidence>
<dbReference type="Gene3D" id="1.20.58.1120">
    <property type="match status" value="1"/>
</dbReference>
<protein>
    <recommendedName>
        <fullName evidence="4">Dynein heavy chain, cytoplasmic</fullName>
    </recommendedName>
    <alternativeName>
        <fullName evidence="14">Dynein heavy chain, cytosolic</fullName>
    </alternativeName>
</protein>
<dbReference type="InterPro" id="IPR041658">
    <property type="entry name" value="AAA_lid_11"/>
</dbReference>
<accession>A0A8S1F8V2</accession>
<dbReference type="Pfam" id="PF12780">
    <property type="entry name" value="AAA_8"/>
    <property type="match status" value="1"/>
</dbReference>
<keyword evidence="12" id="KW-0505">Motor protein</keyword>
<evidence type="ECO:0000256" key="9">
    <source>
        <dbReference type="ARBA" id="ARBA00022840"/>
    </source>
</evidence>
<dbReference type="InterPro" id="IPR026983">
    <property type="entry name" value="DHC"/>
</dbReference>
<dbReference type="GO" id="GO:0051959">
    <property type="term" value="F:dynein light intermediate chain binding"/>
    <property type="evidence" value="ECO:0007669"/>
    <property type="project" value="InterPro"/>
</dbReference>
<dbReference type="EMBL" id="CADEPM010000006">
    <property type="protein sequence ID" value="CAB3408082.1"/>
    <property type="molecule type" value="Genomic_DNA"/>
</dbReference>
<dbReference type="Gene3D" id="1.20.920.30">
    <property type="match status" value="1"/>
</dbReference>
<dbReference type="GO" id="GO:0005524">
    <property type="term" value="F:ATP binding"/>
    <property type="evidence" value="ECO:0007669"/>
    <property type="project" value="UniProtKB-KW"/>
</dbReference>
<keyword evidence="5" id="KW-0963">Cytoplasm</keyword>
<dbReference type="InterPro" id="IPR054354">
    <property type="entry name" value="DYNC2H1-like_lid"/>
</dbReference>
<feature type="domain" description="AAA+ ATPase" evidence="16">
    <location>
        <begin position="2529"/>
        <end position="2679"/>
    </location>
</feature>
<keyword evidence="10" id="KW-0243">Dynein</keyword>
<reference evidence="17 18" key="1">
    <citation type="submission" date="2020-04" db="EMBL/GenBank/DDBJ databases">
        <authorList>
            <person name="Laetsch R D."/>
            <person name="Stevens L."/>
            <person name="Kumar S."/>
            <person name="Blaxter L. M."/>
        </authorList>
    </citation>
    <scope>NUCLEOTIDE SEQUENCE [LARGE SCALE GENOMIC DNA]</scope>
</reference>
<dbReference type="GO" id="GO:0008569">
    <property type="term" value="F:minus-end-directed microtubule motor activity"/>
    <property type="evidence" value="ECO:0007669"/>
    <property type="project" value="InterPro"/>
</dbReference>
<dbReference type="FunFam" id="3.40.50.300:FF:000373">
    <property type="entry name" value="Cytoplasmic dynein heavy chain 2"/>
    <property type="match status" value="1"/>
</dbReference>
<dbReference type="Pfam" id="PF08393">
    <property type="entry name" value="DHC_N2"/>
    <property type="match status" value="1"/>
</dbReference>
<dbReference type="GO" id="GO:0005938">
    <property type="term" value="C:cell cortex"/>
    <property type="evidence" value="ECO:0007669"/>
    <property type="project" value="UniProtKB-ARBA"/>
</dbReference>
<dbReference type="InterPro" id="IPR042222">
    <property type="entry name" value="Dynein_2_N"/>
</dbReference>
<evidence type="ECO:0000256" key="7">
    <source>
        <dbReference type="ARBA" id="ARBA00022737"/>
    </source>
</evidence>
<dbReference type="SUPFAM" id="SSF52540">
    <property type="entry name" value="P-loop containing nucleoside triphosphate hydrolases"/>
    <property type="match status" value="4"/>
</dbReference>
<keyword evidence="18" id="KW-1185">Reference proteome</keyword>
<dbReference type="InterPro" id="IPR003593">
    <property type="entry name" value="AAA+_ATPase"/>
</dbReference>
<dbReference type="CDD" id="cd00009">
    <property type="entry name" value="AAA"/>
    <property type="match status" value="2"/>
</dbReference>
<dbReference type="FunFam" id="1.10.287.2620:FF:000001">
    <property type="entry name" value="Cytoplasmic dynein heavy chain 1"/>
    <property type="match status" value="1"/>
</dbReference>
<dbReference type="Proteomes" id="UP000494206">
    <property type="component" value="Unassembled WGS sequence"/>
</dbReference>
<organism evidence="17 18">
    <name type="scientific">Caenorhabditis bovis</name>
    <dbReference type="NCBI Taxonomy" id="2654633"/>
    <lineage>
        <taxon>Eukaryota</taxon>
        <taxon>Metazoa</taxon>
        <taxon>Ecdysozoa</taxon>
        <taxon>Nematoda</taxon>
        <taxon>Chromadorea</taxon>
        <taxon>Rhabditida</taxon>
        <taxon>Rhabditina</taxon>
        <taxon>Rhabditomorpha</taxon>
        <taxon>Rhabditoidea</taxon>
        <taxon>Rhabditidae</taxon>
        <taxon>Peloderinae</taxon>
        <taxon>Caenorhabditis</taxon>
    </lineage>
</organism>
<evidence type="ECO:0000256" key="10">
    <source>
        <dbReference type="ARBA" id="ARBA00023017"/>
    </source>
</evidence>
<evidence type="ECO:0000256" key="11">
    <source>
        <dbReference type="ARBA" id="ARBA00023054"/>
    </source>
</evidence>
<comment type="caution">
    <text evidence="17">The sequence shown here is derived from an EMBL/GenBank/DDBJ whole genome shotgun (WGS) entry which is preliminary data.</text>
</comment>
<dbReference type="Pfam" id="PF12775">
    <property type="entry name" value="AAA_7"/>
    <property type="match status" value="1"/>
</dbReference>
<dbReference type="InterPro" id="IPR035706">
    <property type="entry name" value="AAA_9"/>
</dbReference>
<dbReference type="Gene3D" id="1.10.8.1220">
    <property type="match status" value="1"/>
</dbReference>
<dbReference type="Pfam" id="PF12774">
    <property type="entry name" value="AAA_6"/>
    <property type="match status" value="1"/>
</dbReference>
<keyword evidence="6" id="KW-0493">Microtubule</keyword>
<dbReference type="InterPro" id="IPR013594">
    <property type="entry name" value="Dynein_heavy_tail"/>
</dbReference>
<keyword evidence="7" id="KW-0677">Repeat</keyword>
<dbReference type="GO" id="GO:0000776">
    <property type="term" value="C:kinetochore"/>
    <property type="evidence" value="ECO:0007669"/>
    <property type="project" value="UniProtKB-ARBA"/>
</dbReference>
<dbReference type="PANTHER" id="PTHR46532:SF4">
    <property type="entry name" value="AAA+ ATPASE DOMAIN-CONTAINING PROTEIN"/>
    <property type="match status" value="1"/>
</dbReference>
<dbReference type="InterPro" id="IPR041466">
    <property type="entry name" value="Dynein_AAA5_ext"/>
</dbReference>
<dbReference type="Gene3D" id="1.20.1270.280">
    <property type="match status" value="1"/>
</dbReference>
<evidence type="ECO:0000313" key="18">
    <source>
        <dbReference type="Proteomes" id="UP000494206"/>
    </source>
</evidence>
<evidence type="ECO:0000256" key="5">
    <source>
        <dbReference type="ARBA" id="ARBA00022490"/>
    </source>
</evidence>
<keyword evidence="9" id="KW-0067">ATP-binding</keyword>
<dbReference type="InterPro" id="IPR043160">
    <property type="entry name" value="Dynein_C_barrel"/>
</dbReference>
<dbReference type="InterPro" id="IPR043157">
    <property type="entry name" value="Dynein_AAA1S"/>
</dbReference>
<dbReference type="FunFam" id="3.40.50.300:FF:000517">
    <property type="entry name" value="Cytoplasmic dynein heavy chain 1"/>
    <property type="match status" value="1"/>
</dbReference>
<feature type="domain" description="AAA+ ATPase" evidence="16">
    <location>
        <begin position="2872"/>
        <end position="3038"/>
    </location>
</feature>
<dbReference type="Gene3D" id="6.10.140.1060">
    <property type="match status" value="1"/>
</dbReference>
<dbReference type="GO" id="GO:0051293">
    <property type="term" value="P:establishment of spindle localization"/>
    <property type="evidence" value="ECO:0007669"/>
    <property type="project" value="UniProtKB-ARBA"/>
</dbReference>
<evidence type="ECO:0000259" key="16">
    <source>
        <dbReference type="SMART" id="SM00382"/>
    </source>
</evidence>
<evidence type="ECO:0000313" key="17">
    <source>
        <dbReference type="EMBL" id="CAB3408082.1"/>
    </source>
</evidence>
<dbReference type="Gene3D" id="1.10.287.2620">
    <property type="match status" value="1"/>
</dbReference>
<dbReference type="Pfam" id="PF12781">
    <property type="entry name" value="AAA_9"/>
    <property type="match status" value="1"/>
</dbReference>
<evidence type="ECO:0000256" key="3">
    <source>
        <dbReference type="ARBA" id="ARBA00011655"/>
    </source>
</evidence>
<dbReference type="FunFam" id="3.20.180.20:FF:000002">
    <property type="entry name" value="Cytoplasmic dynein heavy chain 1"/>
    <property type="match status" value="1"/>
</dbReference>
<evidence type="ECO:0000256" key="12">
    <source>
        <dbReference type="ARBA" id="ARBA00023175"/>
    </source>
</evidence>
<evidence type="ECO:0000256" key="8">
    <source>
        <dbReference type="ARBA" id="ARBA00022741"/>
    </source>
</evidence>
<dbReference type="Gene3D" id="1.10.472.130">
    <property type="match status" value="1"/>
</dbReference>
<dbReference type="InterPro" id="IPR041228">
    <property type="entry name" value="Dynein_C"/>
</dbReference>
<dbReference type="GO" id="GO:1904115">
    <property type="term" value="C:axon cytoplasm"/>
    <property type="evidence" value="ECO:0007669"/>
    <property type="project" value="GOC"/>
</dbReference>
<evidence type="ECO:0000256" key="13">
    <source>
        <dbReference type="ARBA" id="ARBA00023212"/>
    </source>
</evidence>
<dbReference type="Pfam" id="PF17852">
    <property type="entry name" value="Dynein_AAA_lid"/>
    <property type="match status" value="1"/>
</dbReference>
<dbReference type="FunFam" id="1.10.8.1220:FF:000002">
    <property type="entry name" value="cytoplasmic dynein 1 heavy chain 1-like"/>
    <property type="match status" value="1"/>
</dbReference>
<feature type="coiled-coil region" evidence="15">
    <location>
        <begin position="1561"/>
        <end position="1588"/>
    </location>
</feature>
<dbReference type="Pfam" id="PF12777">
    <property type="entry name" value="MT"/>
    <property type="match status" value="1"/>
</dbReference>
<evidence type="ECO:0000256" key="1">
    <source>
        <dbReference type="ARBA" id="ARBA00004245"/>
    </source>
</evidence>
<keyword evidence="13" id="KW-0206">Cytoskeleton</keyword>
<dbReference type="Gene3D" id="3.20.180.20">
    <property type="entry name" value="Dynein heavy chain, N-terminal domain 2"/>
    <property type="match status" value="1"/>
</dbReference>
<evidence type="ECO:0000256" key="14">
    <source>
        <dbReference type="ARBA" id="ARBA00033439"/>
    </source>
</evidence>
<dbReference type="InterPro" id="IPR024317">
    <property type="entry name" value="Dynein_heavy_chain_D4_dom"/>
</dbReference>
<dbReference type="GO" id="GO:0048469">
    <property type="term" value="P:cell maturation"/>
    <property type="evidence" value="ECO:0007669"/>
    <property type="project" value="UniProtKB-ARBA"/>
</dbReference>
<comment type="subunit">
    <text evidence="3">Consists of at least two heavy chains and a number of intermediate and light chains.</text>
</comment>
<dbReference type="FunFam" id="1.20.58.1120:FF:000013">
    <property type="entry name" value="Dynein heavy chain-like protein"/>
    <property type="match status" value="1"/>
</dbReference>